<dbReference type="PANTHER" id="PTHR14149:SF14">
    <property type="entry name" value="CALPONIN-HOMOLOGY (CH) DOMAIN-CONTAINING PROTEIN"/>
    <property type="match status" value="1"/>
</dbReference>
<dbReference type="SUPFAM" id="SSF48350">
    <property type="entry name" value="GTPase activation domain, GAP"/>
    <property type="match status" value="1"/>
</dbReference>
<dbReference type="GO" id="GO:1903479">
    <property type="term" value="P:mitotic actomyosin contractile ring assembly actin filament organization"/>
    <property type="evidence" value="ECO:0007669"/>
    <property type="project" value="TreeGrafter"/>
</dbReference>
<dbReference type="SMART" id="SM00033">
    <property type="entry name" value="CH"/>
    <property type="match status" value="1"/>
</dbReference>
<proteinExistence type="predicted"/>
<organism evidence="7 8">
    <name type="scientific">Dimorphilus gyrociliatus</name>
    <dbReference type="NCBI Taxonomy" id="2664684"/>
    <lineage>
        <taxon>Eukaryota</taxon>
        <taxon>Metazoa</taxon>
        <taxon>Spiralia</taxon>
        <taxon>Lophotrochozoa</taxon>
        <taxon>Annelida</taxon>
        <taxon>Polychaeta</taxon>
        <taxon>Polychaeta incertae sedis</taxon>
        <taxon>Dinophilidae</taxon>
        <taxon>Dimorphilus</taxon>
    </lineage>
</organism>
<dbReference type="SUPFAM" id="SSF52540">
    <property type="entry name" value="P-loop containing nucleoside triphosphate hydrolases"/>
    <property type="match status" value="1"/>
</dbReference>
<dbReference type="FunFam" id="1.10.506.10:FF:000004">
    <property type="entry name" value="IQ motif containing GTPase activating protein 1"/>
    <property type="match status" value="1"/>
</dbReference>
<dbReference type="GO" id="GO:0051015">
    <property type="term" value="F:actin filament binding"/>
    <property type="evidence" value="ECO:0007669"/>
    <property type="project" value="TreeGrafter"/>
</dbReference>
<dbReference type="EMBL" id="CAJFCJ010000020">
    <property type="protein sequence ID" value="CAD5124288.1"/>
    <property type="molecule type" value="Genomic_DNA"/>
</dbReference>
<dbReference type="GO" id="GO:0005096">
    <property type="term" value="F:GTPase activator activity"/>
    <property type="evidence" value="ECO:0007669"/>
    <property type="project" value="TreeGrafter"/>
</dbReference>
<feature type="region of interest" description="Disordered" evidence="4">
    <location>
        <begin position="1"/>
        <end position="25"/>
    </location>
</feature>
<dbReference type="GO" id="GO:0005516">
    <property type="term" value="F:calmodulin binding"/>
    <property type="evidence" value="ECO:0007669"/>
    <property type="project" value="UniProtKB-KW"/>
</dbReference>
<name>A0A7I8W7X4_9ANNE</name>
<dbReference type="SMART" id="SM00015">
    <property type="entry name" value="IQ"/>
    <property type="match status" value="2"/>
</dbReference>
<dbReference type="Pfam" id="PF03836">
    <property type="entry name" value="RasGAP_C"/>
    <property type="match status" value="1"/>
</dbReference>
<dbReference type="Gene3D" id="1.10.506.10">
    <property type="entry name" value="GTPase Activation - p120gap, domain 1"/>
    <property type="match status" value="1"/>
</dbReference>
<dbReference type="GO" id="GO:0005938">
    <property type="term" value="C:cell cortex"/>
    <property type="evidence" value="ECO:0007669"/>
    <property type="project" value="TreeGrafter"/>
</dbReference>
<feature type="domain" description="Calponin-homology (CH)" evidence="6">
    <location>
        <begin position="39"/>
        <end position="154"/>
    </location>
</feature>
<evidence type="ECO:0000259" key="6">
    <source>
        <dbReference type="PROSITE" id="PS50021"/>
    </source>
</evidence>
<dbReference type="Proteomes" id="UP000549394">
    <property type="component" value="Unassembled WGS sequence"/>
</dbReference>
<evidence type="ECO:0000256" key="1">
    <source>
        <dbReference type="ARBA" id="ARBA00022553"/>
    </source>
</evidence>
<evidence type="ECO:0000256" key="3">
    <source>
        <dbReference type="ARBA" id="ARBA00022860"/>
    </source>
</evidence>
<dbReference type="PANTHER" id="PTHR14149">
    <property type="entry name" value="RAS GTPASE-ACTIVATING PROTEIN WITH IQ MOTIF"/>
    <property type="match status" value="1"/>
</dbReference>
<evidence type="ECO:0000313" key="7">
    <source>
        <dbReference type="EMBL" id="CAD5124288.1"/>
    </source>
</evidence>
<keyword evidence="1" id="KW-0597">Phosphoprotein</keyword>
<dbReference type="InterPro" id="IPR000048">
    <property type="entry name" value="IQ_motif_EF-hand-BS"/>
</dbReference>
<dbReference type="SUPFAM" id="SSF143885">
    <property type="entry name" value="RGC domain-like"/>
    <property type="match status" value="1"/>
</dbReference>
<dbReference type="CDD" id="cd05127">
    <property type="entry name" value="RasGAP_IQGAP_like"/>
    <property type="match status" value="1"/>
</dbReference>
<evidence type="ECO:0000256" key="4">
    <source>
        <dbReference type="SAM" id="MobiDB-lite"/>
    </source>
</evidence>
<sequence length="1568" mass="178682">MITEEENHKAKYGKIGERPQPSAEEMDVQRQKNIAYEYLCHLEEAKMWIEACIEESLPEVTEMEEVLRNGVILAKLAHFMSNETVPLRRIYDSDMSRYESRGLHFKHTDNINLFLKALNQVGFPSIFYPETTDIYDRKNIPRCIYCIHALSLYLFKLGKAPLIQDLYGKLTFTDEQINAMRKELAKYGIQMPAFGKIGGILANQLPVDEAALHAAVIAINEAIEQSIPEQTIKALHNPAAHLDHVDDDCAEIYQLVLYDAKHMKSEGAKNRSLDPDYVADVYDELLTQAEIQGLVQQSNGQRALSYVRSSVGREDKDALLAALRNRCLSLKDVLSDNTSEYLRSLSSIVDNEDFDRDSIQKVLVLVNNESCRMAKLETFVAQLNTSLINEDVTMLEKSFSNALLFLPKIYLEASALYLQELSSARQEKNADLEFDEIFGGLQVLSAVAQVNKSIESKNVDELYGSLMAEDVHIVGVAADCVNDYLKELRSRKNGKYLSHSDIQQAVNSVNKRIFSEAKRIEAVHRINNAIDAGVVAGTLSALQNPHIQLEDVDSKQAFHYQRLLACAKLGKAKTLGEESAELWYEEIARTIDLANSHANEVIKMSAAISVANVAIDERDEDTLIKSLSNPVLCLKTIPETCITTCLEALEIERKDNVRKATVGEIGSGWTMNRTRDGNFKFFSNVYTGEYLWERRKDMLKDKAILTRDQISKCIEHVLSQHDRYAMFKANVSSVIAIQSIFRRYQARKRYVELRAAIKIQESAAVKIQAFVRAHWMRNDYRTLMNSNKPPLAVVRKFVHLLEQSHVDYAEEIELQRLRQQLVSDIRTNQALEADLDQMDVKIGLLIRNRTSLQDVIKHHKSLKRYTQENQAKGIKSLHKTSRDRLEAYQHLFYLLQTQPSYLARLVFELPPTTSSKLLESSVLTLFNYGSNPREEYLLLKLYESALKEEIRSKIGVMSDIISGNPLVIKMIVSLNREAKGQEALRNLLQPLVTSIVDSNDLDINTNPCDIYKSWINENESATGKPSPLPYEVDSITALQYDYVRDKISENVNALQVITDKVLNAILASPHQLPYAMRYMAKVLRHALHERFPEALEKDVLKVLGNLVYYRYINSAIVAPDAFNIIQVPASSGLKPTQRKNLGSVAKMLQFIASNKGFGGEHSAHLTPLNSYIMQAHVRFKQYLVDVCDVESLENYYNIDEWTDVTLLSKPIIYISIQEMIDIHKLLMQHESHITDGADDPLHEILEELGDIPTPEEVAGHDEESRSVGRTEISLTLCKKNVDLLMDDTISDARTLFLRTKRLTVDVLRCQNYGSSLLQVLLSPTTSEEEKLYQVVIARRQRLDRDAERRGASLVRHKSTLTDARLPLEVIKTKIINNLRELEKQQLVSEADDFQAMVTSIANDIRSQRVHRARRRNELTRVRMTIDRLAAKRAFSEEQVNFYTQYIKTCLDKQQAVPRKQRKLLKTKKNQSIKYSAAKLREKGVVLEIEGLPHNQFKNVQFEIKAADQPGVFDISAKFMGVDMDKVQLTIDDLLQQQYEGVAKMNMFDKAYINVNLLIFLLNKKFYGK</sequence>
<dbReference type="OrthoDB" id="775356at2759"/>
<dbReference type="InterPro" id="IPR027417">
    <property type="entry name" value="P-loop_NTPase"/>
</dbReference>
<dbReference type="PROSITE" id="PS50018">
    <property type="entry name" value="RAS_GTPASE_ACTIV_2"/>
    <property type="match status" value="1"/>
</dbReference>
<dbReference type="Pfam" id="PF00307">
    <property type="entry name" value="CH"/>
    <property type="match status" value="1"/>
</dbReference>
<protein>
    <submittedName>
        <fullName evidence="7">DgyrCDS12580</fullName>
    </submittedName>
</protein>
<comment type="caution">
    <text evidence="7">The sequence shown here is derived from an EMBL/GenBank/DDBJ whole genome shotgun (WGS) entry which is preliminary data.</text>
</comment>
<evidence type="ECO:0000259" key="5">
    <source>
        <dbReference type="PROSITE" id="PS50018"/>
    </source>
</evidence>
<dbReference type="Gene3D" id="1.20.5.190">
    <property type="match status" value="1"/>
</dbReference>
<dbReference type="PROSITE" id="PS50021">
    <property type="entry name" value="CH"/>
    <property type="match status" value="1"/>
</dbReference>
<dbReference type="FunFam" id="1.10.418.10:FF:000013">
    <property type="entry name" value="IQ motif containing GTPase activating protein 1"/>
    <property type="match status" value="1"/>
</dbReference>
<gene>
    <name evidence="7" type="ORF">DGYR_LOCUS11854</name>
</gene>
<dbReference type="SUPFAM" id="SSF47576">
    <property type="entry name" value="Calponin-homology domain, CH-domain"/>
    <property type="match status" value="1"/>
</dbReference>
<dbReference type="Pfam" id="PF00616">
    <property type="entry name" value="RasGAP"/>
    <property type="match status" value="1"/>
</dbReference>
<keyword evidence="3" id="KW-0112">Calmodulin-binding</keyword>
<dbReference type="SMART" id="SM00323">
    <property type="entry name" value="RasGAP"/>
    <property type="match status" value="1"/>
</dbReference>
<accession>A0A7I8W7X4</accession>
<feature type="compositionally biased region" description="Basic and acidic residues" evidence="4">
    <location>
        <begin position="1"/>
        <end position="17"/>
    </location>
</feature>
<dbReference type="InterPro" id="IPR008936">
    <property type="entry name" value="Rho_GTPase_activation_prot"/>
</dbReference>
<evidence type="ECO:0000256" key="2">
    <source>
        <dbReference type="ARBA" id="ARBA00022737"/>
    </source>
</evidence>
<keyword evidence="2" id="KW-0677">Repeat</keyword>
<dbReference type="InterPro" id="IPR001936">
    <property type="entry name" value="RasGAP_dom"/>
</dbReference>
<dbReference type="Pfam" id="PF00612">
    <property type="entry name" value="IQ"/>
    <property type="match status" value="2"/>
</dbReference>
<dbReference type="Gene3D" id="1.10.418.10">
    <property type="entry name" value="Calponin-like domain"/>
    <property type="match status" value="1"/>
</dbReference>
<reference evidence="7 8" key="1">
    <citation type="submission" date="2020-08" db="EMBL/GenBank/DDBJ databases">
        <authorList>
            <person name="Hejnol A."/>
        </authorList>
    </citation>
    <scope>NUCLEOTIDE SEQUENCE [LARGE SCALE GENOMIC DNA]</scope>
</reference>
<dbReference type="InterPro" id="IPR001715">
    <property type="entry name" value="CH_dom"/>
</dbReference>
<dbReference type="InterPro" id="IPR000593">
    <property type="entry name" value="RasGAP_C"/>
</dbReference>
<evidence type="ECO:0000313" key="8">
    <source>
        <dbReference type="Proteomes" id="UP000549394"/>
    </source>
</evidence>
<dbReference type="PROSITE" id="PS50096">
    <property type="entry name" value="IQ"/>
    <property type="match status" value="2"/>
</dbReference>
<keyword evidence="8" id="KW-1185">Reference proteome</keyword>
<dbReference type="InterPro" id="IPR036872">
    <property type="entry name" value="CH_dom_sf"/>
</dbReference>
<feature type="domain" description="Ras-GAP" evidence="5">
    <location>
        <begin position="933"/>
        <end position="1153"/>
    </location>
</feature>